<dbReference type="EMBL" id="SJOP01000021">
    <property type="protein sequence ID" value="TCC00897.1"/>
    <property type="molecule type" value="Genomic_DNA"/>
</dbReference>
<reference evidence="1 2" key="1">
    <citation type="submission" date="2019-02" db="EMBL/GenBank/DDBJ databases">
        <title>The draft genome of Kosakonia quasisacchari strain WCHKQ120001.</title>
        <authorList>
            <person name="Wang C."/>
            <person name="Feng Y."/>
            <person name="Zong Z."/>
        </authorList>
    </citation>
    <scope>NUCLEOTIDE SEQUENCE [LARGE SCALE GENOMIC DNA]</scope>
    <source>
        <strain evidence="1 2">WCHKQ120001</strain>
    </source>
</reference>
<evidence type="ECO:0000313" key="1">
    <source>
        <dbReference type="EMBL" id="TCC00897.1"/>
    </source>
</evidence>
<dbReference type="RefSeq" id="WP_131412535.1">
    <property type="nucleotide sequence ID" value="NZ_CATKPI010000005.1"/>
</dbReference>
<accession>A0A4R0GT36</accession>
<dbReference type="Proteomes" id="UP000291793">
    <property type="component" value="Unassembled WGS sequence"/>
</dbReference>
<organism evidence="1 2">
    <name type="scientific">Kosakonia quasisacchari</name>
    <dbReference type="NCBI Taxonomy" id="2529380"/>
    <lineage>
        <taxon>Bacteria</taxon>
        <taxon>Pseudomonadati</taxon>
        <taxon>Pseudomonadota</taxon>
        <taxon>Gammaproteobacteria</taxon>
        <taxon>Enterobacterales</taxon>
        <taxon>Enterobacteriaceae</taxon>
        <taxon>Kosakonia</taxon>
    </lineage>
</organism>
<name>A0A4R0GT36_9ENTR</name>
<gene>
    <name evidence="1" type="ORF">E0L21_19905</name>
</gene>
<proteinExistence type="predicted"/>
<protein>
    <submittedName>
        <fullName evidence="1">Uncharacterized protein</fullName>
    </submittedName>
</protein>
<comment type="caution">
    <text evidence="1">The sequence shown here is derived from an EMBL/GenBank/DDBJ whole genome shotgun (WGS) entry which is preliminary data.</text>
</comment>
<sequence>MLRNHKVFYNEEDENVSGESLKFNTLLRQLLSLYHYRMVKTELAWLKQKRVMVKMAQQLDALNHHSQHIAQLNRDYFSVMSGRHTQRALSLMDMRKWLEKEEAMVRQLQDVMLLIKQQESDYTRQCDEVAEHFQQVIEKRKRQEKFRFILEHLHAI</sequence>
<keyword evidence="2" id="KW-1185">Reference proteome</keyword>
<dbReference type="AlphaFoldDB" id="A0A4R0GT36"/>
<evidence type="ECO:0000313" key="2">
    <source>
        <dbReference type="Proteomes" id="UP000291793"/>
    </source>
</evidence>
<dbReference type="OrthoDB" id="6630073at2"/>